<feature type="compositionally biased region" description="Basic and acidic residues" evidence="2">
    <location>
        <begin position="541"/>
        <end position="568"/>
    </location>
</feature>
<evidence type="ECO:0000256" key="1">
    <source>
        <dbReference type="ARBA" id="ARBA00007920"/>
    </source>
</evidence>
<feature type="region of interest" description="Disordered" evidence="2">
    <location>
        <begin position="528"/>
        <end position="568"/>
    </location>
</feature>
<dbReference type="OrthoDB" id="5592486at2759"/>
<feature type="region of interest" description="Disordered" evidence="2">
    <location>
        <begin position="71"/>
        <end position="108"/>
    </location>
</feature>
<dbReference type="Gene3D" id="3.40.50.1820">
    <property type="entry name" value="alpha/beta hydrolase"/>
    <property type="match status" value="1"/>
</dbReference>
<dbReference type="AlphaFoldDB" id="A0A2H3JKK0"/>
<dbReference type="InterPro" id="IPR007751">
    <property type="entry name" value="DUF676_lipase-like"/>
</dbReference>
<evidence type="ECO:0000313" key="5">
    <source>
        <dbReference type="Proteomes" id="UP000218811"/>
    </source>
</evidence>
<dbReference type="PANTHER" id="PTHR11440">
    <property type="entry name" value="LECITHIN-CHOLESTEROL ACYLTRANSFERASE-RELATED"/>
    <property type="match status" value="1"/>
</dbReference>
<comment type="similarity">
    <text evidence="1">Belongs to the putative lipase ROG1 family.</text>
</comment>
<reference evidence="4 5" key="1">
    <citation type="journal article" date="2012" name="Science">
        <title>The Paleozoic origin of enzymatic lignin decomposition reconstructed from 31 fungal genomes.</title>
        <authorList>
            <person name="Floudas D."/>
            <person name="Binder M."/>
            <person name="Riley R."/>
            <person name="Barry K."/>
            <person name="Blanchette R.A."/>
            <person name="Henrissat B."/>
            <person name="Martinez A.T."/>
            <person name="Otillar R."/>
            <person name="Spatafora J.W."/>
            <person name="Yadav J.S."/>
            <person name="Aerts A."/>
            <person name="Benoit I."/>
            <person name="Boyd A."/>
            <person name="Carlson A."/>
            <person name="Copeland A."/>
            <person name="Coutinho P.M."/>
            <person name="de Vries R.P."/>
            <person name="Ferreira P."/>
            <person name="Findley K."/>
            <person name="Foster B."/>
            <person name="Gaskell J."/>
            <person name="Glotzer D."/>
            <person name="Gorecki P."/>
            <person name="Heitman J."/>
            <person name="Hesse C."/>
            <person name="Hori C."/>
            <person name="Igarashi K."/>
            <person name="Jurgens J.A."/>
            <person name="Kallen N."/>
            <person name="Kersten P."/>
            <person name="Kohler A."/>
            <person name="Kuees U."/>
            <person name="Kumar T.K.A."/>
            <person name="Kuo A."/>
            <person name="LaButti K."/>
            <person name="Larrondo L.F."/>
            <person name="Lindquist E."/>
            <person name="Ling A."/>
            <person name="Lombard V."/>
            <person name="Lucas S."/>
            <person name="Lundell T."/>
            <person name="Martin R."/>
            <person name="McLaughlin D.J."/>
            <person name="Morgenstern I."/>
            <person name="Morin E."/>
            <person name="Murat C."/>
            <person name="Nagy L.G."/>
            <person name="Nolan M."/>
            <person name="Ohm R.A."/>
            <person name="Patyshakuliyeva A."/>
            <person name="Rokas A."/>
            <person name="Ruiz-Duenas F.J."/>
            <person name="Sabat G."/>
            <person name="Salamov A."/>
            <person name="Samejima M."/>
            <person name="Schmutz J."/>
            <person name="Slot J.C."/>
            <person name="St John F."/>
            <person name="Stenlid J."/>
            <person name="Sun H."/>
            <person name="Sun S."/>
            <person name="Syed K."/>
            <person name="Tsang A."/>
            <person name="Wiebenga A."/>
            <person name="Young D."/>
            <person name="Pisabarro A."/>
            <person name="Eastwood D.C."/>
            <person name="Martin F."/>
            <person name="Cullen D."/>
            <person name="Grigoriev I.V."/>
            <person name="Hibbett D.S."/>
        </authorList>
    </citation>
    <scope>NUCLEOTIDE SEQUENCE [LARGE SCALE GENOMIC DNA]</scope>
    <source>
        <strain evidence="4 5">MD-104</strain>
    </source>
</reference>
<dbReference type="EMBL" id="KB468053">
    <property type="protein sequence ID" value="PCH40383.1"/>
    <property type="molecule type" value="Genomic_DNA"/>
</dbReference>
<feature type="region of interest" description="Disordered" evidence="2">
    <location>
        <begin position="266"/>
        <end position="291"/>
    </location>
</feature>
<evidence type="ECO:0000256" key="2">
    <source>
        <dbReference type="SAM" id="MobiDB-lite"/>
    </source>
</evidence>
<dbReference type="Pfam" id="PF05057">
    <property type="entry name" value="DUF676"/>
    <property type="match status" value="1"/>
</dbReference>
<evidence type="ECO:0000259" key="3">
    <source>
        <dbReference type="Pfam" id="PF05057"/>
    </source>
</evidence>
<keyword evidence="5" id="KW-1185">Reference proteome</keyword>
<dbReference type="GO" id="GO:0016787">
    <property type="term" value="F:hydrolase activity"/>
    <property type="evidence" value="ECO:0007669"/>
    <property type="project" value="UniProtKB-KW"/>
</dbReference>
<feature type="domain" description="DUF676" evidence="3">
    <location>
        <begin position="192"/>
        <end position="253"/>
    </location>
</feature>
<protein>
    <submittedName>
        <fullName evidence="4">Alpha/beta-hydrolase</fullName>
    </submittedName>
</protein>
<feature type="compositionally biased region" description="Low complexity" evidence="2">
    <location>
        <begin position="528"/>
        <end position="540"/>
    </location>
</feature>
<dbReference type="SUPFAM" id="SSF53474">
    <property type="entry name" value="alpha/beta-Hydrolases"/>
    <property type="match status" value="1"/>
</dbReference>
<feature type="region of interest" description="Disordered" evidence="2">
    <location>
        <begin position="453"/>
        <end position="485"/>
    </location>
</feature>
<dbReference type="STRING" id="742152.A0A2H3JKK0"/>
<keyword evidence="4" id="KW-0378">Hydrolase</keyword>
<accession>A0A2H3JKK0</accession>
<dbReference type="InterPro" id="IPR029058">
    <property type="entry name" value="AB_hydrolase_fold"/>
</dbReference>
<dbReference type="OMA" id="SIWHPLW"/>
<dbReference type="Proteomes" id="UP000218811">
    <property type="component" value="Unassembled WGS sequence"/>
</dbReference>
<evidence type="ECO:0000313" key="4">
    <source>
        <dbReference type="EMBL" id="PCH40383.1"/>
    </source>
</evidence>
<proteinExistence type="inferred from homology"/>
<feature type="compositionally biased region" description="Polar residues" evidence="2">
    <location>
        <begin position="280"/>
        <end position="291"/>
    </location>
</feature>
<sequence>MQALWLPTPVTIFFRRLMHALSSISIIRHNPQQRPETDDESRGEGLKLWDAFRFIRWPAWIDHERASAHASASGNASESSMKAGPSPTPHVEYSPQRHESTATTHSTDTIHQLLSNPTLYDPVRKPRYPITLCHGLYGFDVRGPSAFPRLQMHYWSNVLSIIRDKVGAEVLVTSVPSTGSIASRAESLDRFLKQKAVGRGINFVAHSMGGLDCRHLISHIKPKEYTPLSLTTIATPHRGSPFMDWCRENIGLGRLRNNEKTLDATEHAMDDDPESPSPTRPGSQAMSSDNTPTVTTKLWLASLSSSFTTRLISFLDFPAYANLTSTYLNTEFNPTTPNHPSVKYFSVAGRIENINIFHPLWLPKMVLDEFEEKERERLRTKGDSRHARKKEWGNDGLVTIQSARWGEFLGVLEGCDHWDIRGARGPDVELPSVSLPKIVRDVRKWKQDDYKEHDWPIPGMPARKTAAKSSGARISEQTHKKVRAHRERRPYASVGMNGEEKEHADEAVKSSTDKLSAVFDWLVEQVPSPSTVNPLSSSSSPERDKEYLKKAAADRGKKVAADKGKKVERHELATKEDLERFYVALCRKLYDEGL</sequence>
<feature type="compositionally biased region" description="Low complexity" evidence="2">
    <location>
        <begin position="71"/>
        <end position="80"/>
    </location>
</feature>
<organism evidence="4 5">
    <name type="scientific">Wolfiporia cocos (strain MD-104)</name>
    <name type="common">Brown rot fungus</name>
    <dbReference type="NCBI Taxonomy" id="742152"/>
    <lineage>
        <taxon>Eukaryota</taxon>
        <taxon>Fungi</taxon>
        <taxon>Dikarya</taxon>
        <taxon>Basidiomycota</taxon>
        <taxon>Agaricomycotina</taxon>
        <taxon>Agaricomycetes</taxon>
        <taxon>Polyporales</taxon>
        <taxon>Phaeolaceae</taxon>
        <taxon>Wolfiporia</taxon>
    </lineage>
</organism>
<gene>
    <name evidence="4" type="ORF">WOLCODRAFT_88653</name>
</gene>
<name>A0A2H3JKK0_WOLCO</name>